<keyword evidence="8 9" id="KW-0949">S-adenosyl-L-methionine</keyword>
<organism evidence="10 11">
    <name type="scientific">Microbulbifer variabilis</name>
    <dbReference type="NCBI Taxonomy" id="266805"/>
    <lineage>
        <taxon>Bacteria</taxon>
        <taxon>Pseudomonadati</taxon>
        <taxon>Pseudomonadota</taxon>
        <taxon>Gammaproteobacteria</taxon>
        <taxon>Cellvibrionales</taxon>
        <taxon>Microbulbiferaceae</taxon>
        <taxon>Microbulbifer</taxon>
    </lineage>
</organism>
<comment type="catalytic activity">
    <reaction evidence="1 9">
        <text>S-adenosyl-L-methionine + a thiopurine = S-adenosyl-L-homocysteine + a thiopurine S-methylether.</text>
        <dbReference type="EC" id="2.1.1.67"/>
    </reaction>
</comment>
<feature type="binding site" evidence="9">
    <location>
        <position position="66"/>
    </location>
    <ligand>
        <name>S-adenosyl-L-methionine</name>
        <dbReference type="ChEBI" id="CHEBI:59789"/>
    </ligand>
</feature>
<evidence type="ECO:0000256" key="4">
    <source>
        <dbReference type="ARBA" id="ARBA00011905"/>
    </source>
</evidence>
<dbReference type="Pfam" id="PF05724">
    <property type="entry name" value="TPMT"/>
    <property type="match status" value="1"/>
</dbReference>
<dbReference type="Gene3D" id="3.40.50.150">
    <property type="entry name" value="Vaccinia Virus protein VP39"/>
    <property type="match status" value="1"/>
</dbReference>
<dbReference type="SUPFAM" id="SSF53335">
    <property type="entry name" value="S-adenosyl-L-methionine-dependent methyltransferases"/>
    <property type="match status" value="1"/>
</dbReference>
<evidence type="ECO:0000313" key="11">
    <source>
        <dbReference type="Proteomes" id="UP001055658"/>
    </source>
</evidence>
<evidence type="ECO:0000256" key="8">
    <source>
        <dbReference type="ARBA" id="ARBA00022691"/>
    </source>
</evidence>
<dbReference type="CDD" id="cd02440">
    <property type="entry name" value="AdoMet_MTases"/>
    <property type="match status" value="1"/>
</dbReference>
<keyword evidence="11" id="KW-1185">Reference proteome</keyword>
<evidence type="ECO:0000256" key="6">
    <source>
        <dbReference type="ARBA" id="ARBA00022603"/>
    </source>
</evidence>
<dbReference type="InterPro" id="IPR025835">
    <property type="entry name" value="Thiopurine_S-MeTrfase"/>
</dbReference>
<evidence type="ECO:0000256" key="7">
    <source>
        <dbReference type="ARBA" id="ARBA00022679"/>
    </source>
</evidence>
<dbReference type="PROSITE" id="PS51585">
    <property type="entry name" value="SAM_MT_TPMT"/>
    <property type="match status" value="1"/>
</dbReference>
<sequence length="212" mass="24108">MEATYWHEKWKKNNIAFHEASGNSLLSEFFSQLSLSKGDRVFVPLCGKTRDIAWLLSGGYRVVGAELSEMAVEQLFQEMDKTPEVEQIANLKRYKASNIDIYVGDIFDLDMEILQEVDGIYDRAALVALPQDIRPVYAQHLMAMTKVAPQLLISFEYEQSELAGPPFSISSQEIFERYNADYHLKMLASRDVPGGLKGLVPAREVAWLLTRR</sequence>
<name>A0ABY4VEV2_9GAMM</name>
<feature type="binding site" evidence="9">
    <location>
        <position position="123"/>
    </location>
    <ligand>
        <name>S-adenosyl-L-methionine</name>
        <dbReference type="ChEBI" id="CHEBI:59789"/>
    </ligand>
</feature>
<dbReference type="GO" id="GO:0032259">
    <property type="term" value="P:methylation"/>
    <property type="evidence" value="ECO:0007669"/>
    <property type="project" value="UniProtKB-KW"/>
</dbReference>
<dbReference type="PANTHER" id="PTHR10259">
    <property type="entry name" value="THIOPURINE S-METHYLTRANSFERASE"/>
    <property type="match status" value="1"/>
</dbReference>
<dbReference type="Proteomes" id="UP001055658">
    <property type="component" value="Chromosome"/>
</dbReference>
<proteinExistence type="inferred from homology"/>
<reference evidence="10" key="1">
    <citation type="submission" date="2022-02" db="EMBL/GenBank/DDBJ databases">
        <title>Coral-associated bacteria.</title>
        <authorList>
            <person name="Tang K."/>
            <person name="Wang X."/>
        </authorList>
    </citation>
    <scope>NUCLEOTIDE SEQUENCE</scope>
    <source>
        <strain evidence="10">SCSIO 43006</strain>
    </source>
</reference>
<dbReference type="RefSeq" id="WP_252085201.1">
    <property type="nucleotide sequence ID" value="NZ_CP092418.1"/>
</dbReference>
<dbReference type="HAMAP" id="MF_00812">
    <property type="entry name" value="Thiopur_methtran"/>
    <property type="match status" value="1"/>
</dbReference>
<evidence type="ECO:0000256" key="5">
    <source>
        <dbReference type="ARBA" id="ARBA00022490"/>
    </source>
</evidence>
<dbReference type="PANTHER" id="PTHR10259:SF11">
    <property type="entry name" value="THIOPURINE S-METHYLTRANSFERASE"/>
    <property type="match status" value="1"/>
</dbReference>
<evidence type="ECO:0000256" key="9">
    <source>
        <dbReference type="HAMAP-Rule" id="MF_00812"/>
    </source>
</evidence>
<accession>A0ABY4VEV2</accession>
<evidence type="ECO:0000256" key="3">
    <source>
        <dbReference type="ARBA" id="ARBA00008145"/>
    </source>
</evidence>
<evidence type="ECO:0000256" key="1">
    <source>
        <dbReference type="ARBA" id="ARBA00000903"/>
    </source>
</evidence>
<dbReference type="InterPro" id="IPR022474">
    <property type="entry name" value="Thiopur_S-MeTfrase_Se/Te_detox"/>
</dbReference>
<dbReference type="EC" id="2.1.1.67" evidence="4 9"/>
<gene>
    <name evidence="10" type="primary">tmpT</name>
    <name evidence="9" type="synonym">tpm</name>
    <name evidence="10" type="ORF">MJO52_06835</name>
</gene>
<keyword evidence="7 9" id="KW-0808">Transferase</keyword>
<dbReference type="InterPro" id="IPR029063">
    <property type="entry name" value="SAM-dependent_MTases_sf"/>
</dbReference>
<keyword evidence="6 9" id="KW-0489">Methyltransferase</keyword>
<dbReference type="PIRSF" id="PIRSF023956">
    <property type="entry name" value="Thiopurine_S-methyltransferase"/>
    <property type="match status" value="1"/>
</dbReference>
<comment type="subcellular location">
    <subcellularLocation>
        <location evidence="2 9">Cytoplasm</location>
    </subcellularLocation>
</comment>
<dbReference type="EMBL" id="CP092418">
    <property type="protein sequence ID" value="USD22848.1"/>
    <property type="molecule type" value="Genomic_DNA"/>
</dbReference>
<keyword evidence="5 9" id="KW-0963">Cytoplasm</keyword>
<protein>
    <recommendedName>
        <fullName evidence="4 9">Thiopurine S-methyltransferase</fullName>
        <ecNumber evidence="4 9">2.1.1.67</ecNumber>
    </recommendedName>
    <alternativeName>
        <fullName evidence="9">Thiopurine methyltransferase</fullName>
    </alternativeName>
</protein>
<feature type="binding site" evidence="9">
    <location>
        <position position="10"/>
    </location>
    <ligand>
        <name>S-adenosyl-L-methionine</name>
        <dbReference type="ChEBI" id="CHEBI:59789"/>
    </ligand>
</feature>
<dbReference type="NCBIfam" id="TIGR03840">
    <property type="entry name" value="TMPT_Se_Te"/>
    <property type="match status" value="1"/>
</dbReference>
<dbReference type="InterPro" id="IPR008854">
    <property type="entry name" value="TPMT"/>
</dbReference>
<comment type="similarity">
    <text evidence="3 9">Belongs to the class I-like SAM-binding methyltransferase superfamily. TPMT family.</text>
</comment>
<evidence type="ECO:0000256" key="2">
    <source>
        <dbReference type="ARBA" id="ARBA00004496"/>
    </source>
</evidence>
<dbReference type="NCBIfam" id="NF009732">
    <property type="entry name" value="PRK13255.1"/>
    <property type="match status" value="1"/>
</dbReference>
<feature type="binding site" evidence="9">
    <location>
        <position position="45"/>
    </location>
    <ligand>
        <name>S-adenosyl-L-methionine</name>
        <dbReference type="ChEBI" id="CHEBI:59789"/>
    </ligand>
</feature>
<dbReference type="GO" id="GO:0008119">
    <property type="term" value="F:thiopurine S-methyltransferase activity"/>
    <property type="evidence" value="ECO:0007669"/>
    <property type="project" value="UniProtKB-EC"/>
</dbReference>
<evidence type="ECO:0000313" key="10">
    <source>
        <dbReference type="EMBL" id="USD22848.1"/>
    </source>
</evidence>